<reference evidence="19 20" key="1">
    <citation type="submission" date="2018-07" db="EMBL/GenBank/DDBJ databases">
        <title>Pseudomonas laoshanensis sp. nov., isolated from soil.</title>
        <authorList>
            <person name="Sun J."/>
            <person name="Yu L."/>
            <person name="Wang M."/>
            <person name="Zhang C."/>
        </authorList>
    </citation>
    <scope>NUCLEOTIDE SEQUENCE [LARGE SCALE GENOMIC DNA]</scope>
    <source>
        <strain evidence="19 20">Y22</strain>
    </source>
</reference>
<evidence type="ECO:0000259" key="18">
    <source>
        <dbReference type="Pfam" id="PF07715"/>
    </source>
</evidence>
<accession>A0A7V7GSQ3</accession>
<dbReference type="Gene3D" id="2.170.130.10">
    <property type="entry name" value="TonB-dependent receptor, plug domain"/>
    <property type="match status" value="1"/>
</dbReference>
<evidence type="ECO:0000256" key="4">
    <source>
        <dbReference type="ARBA" id="ARBA00022452"/>
    </source>
</evidence>
<dbReference type="RefSeq" id="WP_149332867.1">
    <property type="nucleotide sequence ID" value="NZ_QOVF01000003.1"/>
</dbReference>
<evidence type="ECO:0000256" key="6">
    <source>
        <dbReference type="ARBA" id="ARBA00022692"/>
    </source>
</evidence>
<dbReference type="Pfam" id="PF00593">
    <property type="entry name" value="TonB_dep_Rec_b-barrel"/>
    <property type="match status" value="1"/>
</dbReference>
<evidence type="ECO:0000256" key="1">
    <source>
        <dbReference type="ARBA" id="ARBA00004571"/>
    </source>
</evidence>
<organism evidence="19 20">
    <name type="scientific">Halopseudomonas laoshanensis</name>
    <dbReference type="NCBI Taxonomy" id="2268758"/>
    <lineage>
        <taxon>Bacteria</taxon>
        <taxon>Pseudomonadati</taxon>
        <taxon>Pseudomonadota</taxon>
        <taxon>Gammaproteobacteria</taxon>
        <taxon>Pseudomonadales</taxon>
        <taxon>Pseudomonadaceae</taxon>
        <taxon>Halopseudomonas</taxon>
    </lineage>
</organism>
<dbReference type="Proteomes" id="UP000463138">
    <property type="component" value="Unassembled WGS sequence"/>
</dbReference>
<keyword evidence="9" id="KW-0406">Ion transport</keyword>
<feature type="chain" id="PRO_5031414651" evidence="16">
    <location>
        <begin position="25"/>
        <end position="720"/>
    </location>
</feature>
<evidence type="ECO:0000256" key="15">
    <source>
        <dbReference type="RuleBase" id="RU003357"/>
    </source>
</evidence>
<comment type="caution">
    <text evidence="19">The sequence shown here is derived from an EMBL/GenBank/DDBJ whole genome shotgun (WGS) entry which is preliminary data.</text>
</comment>
<evidence type="ECO:0000256" key="14">
    <source>
        <dbReference type="PROSITE-ProRule" id="PRU01360"/>
    </source>
</evidence>
<evidence type="ECO:0000313" key="20">
    <source>
        <dbReference type="Proteomes" id="UP000463138"/>
    </source>
</evidence>
<dbReference type="NCBIfam" id="TIGR01783">
    <property type="entry name" value="TonB-siderophor"/>
    <property type="match status" value="1"/>
</dbReference>
<evidence type="ECO:0000256" key="16">
    <source>
        <dbReference type="SAM" id="SignalP"/>
    </source>
</evidence>
<feature type="signal peptide" evidence="16">
    <location>
        <begin position="1"/>
        <end position="24"/>
    </location>
</feature>
<keyword evidence="7 16" id="KW-0732">Signal</keyword>
<evidence type="ECO:0000256" key="9">
    <source>
        <dbReference type="ARBA" id="ARBA00023065"/>
    </source>
</evidence>
<evidence type="ECO:0000256" key="2">
    <source>
        <dbReference type="ARBA" id="ARBA00009810"/>
    </source>
</evidence>
<dbReference type="FunFam" id="2.170.130.10:FF:000010">
    <property type="entry name" value="Ferripyoverdine receptor"/>
    <property type="match status" value="1"/>
</dbReference>
<evidence type="ECO:0000256" key="12">
    <source>
        <dbReference type="ARBA" id="ARBA00023170"/>
    </source>
</evidence>
<keyword evidence="5" id="KW-0410">Iron transport</keyword>
<dbReference type="EMBL" id="QOVF01000003">
    <property type="protein sequence ID" value="KAA0694015.1"/>
    <property type="molecule type" value="Genomic_DNA"/>
</dbReference>
<keyword evidence="12 19" id="KW-0675">Receptor</keyword>
<keyword evidence="11 14" id="KW-0472">Membrane</keyword>
<keyword evidence="4 14" id="KW-1134">Transmembrane beta strand</keyword>
<keyword evidence="10 15" id="KW-0798">TonB box</keyword>
<evidence type="ECO:0000256" key="13">
    <source>
        <dbReference type="ARBA" id="ARBA00023237"/>
    </source>
</evidence>
<dbReference type="InterPro" id="IPR012910">
    <property type="entry name" value="Plug_dom"/>
</dbReference>
<evidence type="ECO:0000256" key="11">
    <source>
        <dbReference type="ARBA" id="ARBA00023136"/>
    </source>
</evidence>
<comment type="subcellular location">
    <subcellularLocation>
        <location evidence="1 14">Cell outer membrane</location>
        <topology evidence="1 14">Multi-pass membrane protein</topology>
    </subcellularLocation>
</comment>
<sequence>MLQRNKWVLTASLVIASASTTALRAEEAPTAGQSNDVTNLAPVTVTAEKGALDESVTENTGSYTTSNMRSATGLNLAPRETPQSVAVITRQQMDDFALNDVAAALSQTTGVSVNQAESDRAFPSARGFPITHVQIDGTPVEAQSSVEGDFLADTAIYDRVEVVRGAAGLLSGAGNPSAAINLVRKRPTRTFQGSTSLSAGSWDKYRAETDLSGPLTENGHIRGRLVAAYQGNKSYMDFLHQQREVLYGIGEIDLTENTTLSFGLDYQNLGSDGTTYGEPVPLFFSNGQRTDFSRSTTTGTDWTVWDKKRSIYFADLVHQFANGWNAKLSVSHLQGDYFGRMQYLSGYIDQDTGTGFNSSLNSFSVDRSQTGVNLFASGPFEFMGREHELIVGWNRARETNDREWYDPVTRPDPGSFYDWDYPRPVFDEQASRFRKATTDQSGYYTAARLSVTDALAVVAGVRVSDWEREEWVNKQKTDEYSHSDEVTPYGGVIYDINDTYSLYAGYSQIFNPQSNRDVSNQVLAPIEGTSYDAGIKAAFLNERVNASLSVFRIEQDNVAEPDRMIDGEQRYRPREGVVSKGFEAEVSGEVTPRARLYAGYTHREAEDAEGEAALTYEPEDMFRLSGTYDLLDGPHRTVVGGAVRWQGDIYKENSGPNGEKAEQGSYAVVDLMARQELLPDLTASLNLNNLLDRTYYTTFVYNGGFYGAPRNAEVKLQYAF</sequence>
<dbReference type="GO" id="GO:0015891">
    <property type="term" value="P:siderophore transport"/>
    <property type="evidence" value="ECO:0007669"/>
    <property type="project" value="InterPro"/>
</dbReference>
<dbReference type="OrthoDB" id="8663017at2"/>
<dbReference type="PANTHER" id="PTHR32552:SF74">
    <property type="entry name" value="HYDROXAMATE SIDEROPHORE RECEPTOR FHUE"/>
    <property type="match status" value="1"/>
</dbReference>
<gene>
    <name evidence="19" type="ORF">DT594_11905</name>
</gene>
<evidence type="ECO:0000256" key="7">
    <source>
        <dbReference type="ARBA" id="ARBA00022729"/>
    </source>
</evidence>
<comment type="similarity">
    <text evidence="2 14 15">Belongs to the TonB-dependent receptor family.</text>
</comment>
<dbReference type="PROSITE" id="PS52016">
    <property type="entry name" value="TONB_DEPENDENT_REC_3"/>
    <property type="match status" value="1"/>
</dbReference>
<dbReference type="Pfam" id="PF07715">
    <property type="entry name" value="Plug"/>
    <property type="match status" value="1"/>
</dbReference>
<keyword evidence="6 14" id="KW-0812">Transmembrane</keyword>
<evidence type="ECO:0000313" key="19">
    <source>
        <dbReference type="EMBL" id="KAA0694015.1"/>
    </source>
</evidence>
<evidence type="ECO:0000256" key="10">
    <source>
        <dbReference type="ARBA" id="ARBA00023077"/>
    </source>
</evidence>
<keyword evidence="8" id="KW-0408">Iron</keyword>
<dbReference type="AlphaFoldDB" id="A0A7V7GSQ3"/>
<proteinExistence type="inferred from homology"/>
<dbReference type="InterPro" id="IPR037066">
    <property type="entry name" value="Plug_dom_sf"/>
</dbReference>
<dbReference type="InterPro" id="IPR000531">
    <property type="entry name" value="Beta-barrel_TonB"/>
</dbReference>
<dbReference type="SUPFAM" id="SSF56935">
    <property type="entry name" value="Porins"/>
    <property type="match status" value="1"/>
</dbReference>
<dbReference type="GO" id="GO:0038023">
    <property type="term" value="F:signaling receptor activity"/>
    <property type="evidence" value="ECO:0007669"/>
    <property type="project" value="InterPro"/>
</dbReference>
<dbReference type="Gene3D" id="2.40.170.20">
    <property type="entry name" value="TonB-dependent receptor, beta-barrel domain"/>
    <property type="match status" value="1"/>
</dbReference>
<dbReference type="GO" id="GO:0009279">
    <property type="term" value="C:cell outer membrane"/>
    <property type="evidence" value="ECO:0007669"/>
    <property type="project" value="UniProtKB-SubCell"/>
</dbReference>
<dbReference type="PANTHER" id="PTHR32552">
    <property type="entry name" value="FERRICHROME IRON RECEPTOR-RELATED"/>
    <property type="match status" value="1"/>
</dbReference>
<dbReference type="InterPro" id="IPR039426">
    <property type="entry name" value="TonB-dep_rcpt-like"/>
</dbReference>
<keyword evidence="20" id="KW-1185">Reference proteome</keyword>
<keyword evidence="13 14" id="KW-0998">Cell outer membrane</keyword>
<dbReference type="GO" id="GO:0015344">
    <property type="term" value="F:siderophore uptake transmembrane transporter activity"/>
    <property type="evidence" value="ECO:0007669"/>
    <property type="project" value="TreeGrafter"/>
</dbReference>
<evidence type="ECO:0000256" key="8">
    <source>
        <dbReference type="ARBA" id="ARBA00023004"/>
    </source>
</evidence>
<feature type="domain" description="TonB-dependent receptor plug" evidence="18">
    <location>
        <begin position="78"/>
        <end position="177"/>
    </location>
</feature>
<evidence type="ECO:0000256" key="5">
    <source>
        <dbReference type="ARBA" id="ARBA00022496"/>
    </source>
</evidence>
<dbReference type="CDD" id="cd01347">
    <property type="entry name" value="ligand_gated_channel"/>
    <property type="match status" value="1"/>
</dbReference>
<keyword evidence="3 14" id="KW-0813">Transport</keyword>
<protein>
    <submittedName>
        <fullName evidence="19">TonB-dependent siderophore receptor</fullName>
    </submittedName>
</protein>
<evidence type="ECO:0000259" key="17">
    <source>
        <dbReference type="Pfam" id="PF00593"/>
    </source>
</evidence>
<dbReference type="InterPro" id="IPR010105">
    <property type="entry name" value="TonB_sidphr_rcpt"/>
</dbReference>
<evidence type="ECO:0000256" key="3">
    <source>
        <dbReference type="ARBA" id="ARBA00022448"/>
    </source>
</evidence>
<dbReference type="InterPro" id="IPR036942">
    <property type="entry name" value="Beta-barrel_TonB_sf"/>
</dbReference>
<feature type="domain" description="TonB-dependent receptor-like beta-barrel" evidence="17">
    <location>
        <begin position="284"/>
        <end position="690"/>
    </location>
</feature>
<name>A0A7V7GSQ3_9GAMM</name>